<evidence type="ECO:0000256" key="1">
    <source>
        <dbReference type="ARBA" id="ARBA00007920"/>
    </source>
</evidence>
<dbReference type="PANTHER" id="PTHR12482:SF5">
    <property type="entry name" value="DUF676 DOMAIN-CONTAINING PROTEIN"/>
    <property type="match status" value="1"/>
</dbReference>
<dbReference type="OrthoDB" id="273452at2759"/>
<keyword evidence="4" id="KW-1185">Reference proteome</keyword>
<evidence type="ECO:0000313" key="4">
    <source>
        <dbReference type="Proteomes" id="UP000320333"/>
    </source>
</evidence>
<dbReference type="STRING" id="246404.A0A507FHX5"/>
<dbReference type="SUPFAM" id="SSF53474">
    <property type="entry name" value="alpha/beta-Hydrolases"/>
    <property type="match status" value="1"/>
</dbReference>
<name>A0A507FHX5_9FUNG</name>
<proteinExistence type="inferred from homology"/>
<dbReference type="InterPro" id="IPR044294">
    <property type="entry name" value="Lipase-like"/>
</dbReference>
<reference evidence="3 4" key="1">
    <citation type="journal article" date="2019" name="Sci. Rep.">
        <title>Comparative genomics of chytrid fungi reveal insights into the obligate biotrophic and pathogenic lifestyle of Synchytrium endobioticum.</title>
        <authorList>
            <person name="van de Vossenberg B.T.L.H."/>
            <person name="Warris S."/>
            <person name="Nguyen H.D.T."/>
            <person name="van Gent-Pelzer M.P.E."/>
            <person name="Joly D.L."/>
            <person name="van de Geest H.C."/>
            <person name="Bonants P.J.M."/>
            <person name="Smith D.S."/>
            <person name="Levesque C.A."/>
            <person name="van der Lee T.A.J."/>
        </authorList>
    </citation>
    <scope>NUCLEOTIDE SEQUENCE [LARGE SCALE GENOMIC DNA]</scope>
    <source>
        <strain evidence="3 4">CBS 675.73</strain>
    </source>
</reference>
<dbReference type="PANTHER" id="PTHR12482">
    <property type="entry name" value="LIPASE ROG1-RELATED-RELATED"/>
    <property type="match status" value="1"/>
</dbReference>
<dbReference type="Proteomes" id="UP000320333">
    <property type="component" value="Unassembled WGS sequence"/>
</dbReference>
<evidence type="ECO:0000313" key="3">
    <source>
        <dbReference type="EMBL" id="TPX75904.1"/>
    </source>
</evidence>
<sequence>MIVKKKVDLLVQFGEFLNIEIYRRGFYALSCRVYYGSEGDKTRRDAIPISILNQGGKSLDMRPKRIRRNLGLVFEVLKPASAITLATGNVVTEYCSAVIRIDTRGDTIPLLSAAHFELEFPALDKQTREHFIFLDVDLYFLDADAGTPVSSHDHLNFQQSRRFKFKPHFNKSDTNTRPIMHSHFLAQFDGIFVSSCDVFVSAVFTGCVFKTDEFEKLEKSMSRPATPVNALNLLGWATFGVVDGVGAVLGVAPSEEPAPATPDSLSALLYSCIRSLTSFQDCIKEFLEEEDGILRECAGAAFEAREEGPSHFAISDAALHAMVSGGLNGQSPKEDRATPSETDKDFTASVKIIVDSFISKNSEAEVILGLIRVVELLSSKLQCVWMMFASGAGILSEQSVRYRRMLETSLKFCLDSEYILKRSIKSDQEYQLALGSIGASQASRSNKVLQWRDDEHFKLVTVSKYASDEFARESVVFQSGGDIELSNLTQLLSKSRSKFFDSFKRQESTGSLHSVTSLLADFPVPTNYYKHLIVFVHGLLGSSFDMKMYNNQLIHSLRCLGLDENDQVYLVSEVNEEDTFQDIEVMADRLVSEIRAFIREKHLNVERLSFVCHSLGGLICRCAIQSPAMDSFRVKFDTFVSLSSPHCSLYFHSNALMTSALRMYQLIGRSKSLDQLNLKDDPDPRKCLLYRLSQNENIGLGKFRAVRLFGSLQDGYVPVESALVDASLKGGEAVTPMQDVFMEMAAKINECNESIEKYQVQFGSAYPSSASADALIGRKAHIAMLTDSAFLNLVVLINSLHN</sequence>
<dbReference type="Gene3D" id="3.40.50.1820">
    <property type="entry name" value="alpha/beta hydrolase"/>
    <property type="match status" value="1"/>
</dbReference>
<feature type="domain" description="DUF676" evidence="2">
    <location>
        <begin position="530"/>
        <end position="721"/>
    </location>
</feature>
<accession>A0A507FHX5</accession>
<dbReference type="InterPro" id="IPR007751">
    <property type="entry name" value="DUF676_lipase-like"/>
</dbReference>
<organism evidence="3 4">
    <name type="scientific">Chytriomyces confervae</name>
    <dbReference type="NCBI Taxonomy" id="246404"/>
    <lineage>
        <taxon>Eukaryota</taxon>
        <taxon>Fungi</taxon>
        <taxon>Fungi incertae sedis</taxon>
        <taxon>Chytridiomycota</taxon>
        <taxon>Chytridiomycota incertae sedis</taxon>
        <taxon>Chytridiomycetes</taxon>
        <taxon>Chytridiales</taxon>
        <taxon>Chytriomycetaceae</taxon>
        <taxon>Chytriomyces</taxon>
    </lineage>
</organism>
<comment type="similarity">
    <text evidence="1">Belongs to the putative lipase ROG1 family.</text>
</comment>
<dbReference type="EMBL" id="QEAP01000064">
    <property type="protein sequence ID" value="TPX75904.1"/>
    <property type="molecule type" value="Genomic_DNA"/>
</dbReference>
<evidence type="ECO:0000259" key="2">
    <source>
        <dbReference type="Pfam" id="PF05057"/>
    </source>
</evidence>
<dbReference type="InterPro" id="IPR029058">
    <property type="entry name" value="AB_hydrolase_fold"/>
</dbReference>
<comment type="caution">
    <text evidence="3">The sequence shown here is derived from an EMBL/GenBank/DDBJ whole genome shotgun (WGS) entry which is preliminary data.</text>
</comment>
<dbReference type="AlphaFoldDB" id="A0A507FHX5"/>
<dbReference type="Pfam" id="PF05057">
    <property type="entry name" value="DUF676"/>
    <property type="match status" value="1"/>
</dbReference>
<gene>
    <name evidence="3" type="ORF">CcCBS67573_g02815</name>
</gene>
<protein>
    <recommendedName>
        <fullName evidence="2">DUF676 domain-containing protein</fullName>
    </recommendedName>
</protein>